<protein>
    <submittedName>
        <fullName evidence="1">Uncharacterized protein</fullName>
    </submittedName>
</protein>
<gene>
    <name evidence="1" type="ORF">F0P94_16960</name>
</gene>
<keyword evidence="2" id="KW-1185">Reference proteome</keyword>
<name>A0A5N1INZ4_9BACT</name>
<reference evidence="1 2" key="1">
    <citation type="submission" date="2019-09" db="EMBL/GenBank/DDBJ databases">
        <title>Genome sequence of Adhaeribacter sp. M2.</title>
        <authorList>
            <person name="Srinivasan S."/>
        </authorList>
    </citation>
    <scope>NUCLEOTIDE SEQUENCE [LARGE SCALE GENOMIC DNA]</scope>
    <source>
        <strain evidence="1 2">M2</strain>
    </source>
</reference>
<evidence type="ECO:0000313" key="1">
    <source>
        <dbReference type="EMBL" id="KAA9325627.1"/>
    </source>
</evidence>
<sequence>MPPLPAFQRSATPLPSLRGCRSRCNAISWHVLKEGQSYLSYARLQHTGFFKTDLEKDWIAIAGEQYFTSRNPGFIWQGKTSMFTAIDKFVNGSGNLNVKLFSVYKMVDAKGEKYDQGELLRWLGESAWFPTNLLPTENLRWEAVDDQTANLHYQYQNLHLQYKVRFNAAGELVSCETRRYMGDKSLESWIGRFSNYQEINGMLLPTRVEGAWILKGEEKPYARFEVTCLEHDIPEAFRS</sequence>
<evidence type="ECO:0000313" key="2">
    <source>
        <dbReference type="Proteomes" id="UP000326570"/>
    </source>
</evidence>
<dbReference type="Pfam" id="PF20181">
    <property type="entry name" value="DUF6544"/>
    <property type="match status" value="1"/>
</dbReference>
<dbReference type="Proteomes" id="UP000326570">
    <property type="component" value="Unassembled WGS sequence"/>
</dbReference>
<proteinExistence type="predicted"/>
<accession>A0A5N1INZ4</accession>
<dbReference type="AlphaFoldDB" id="A0A5N1INZ4"/>
<dbReference type="EMBL" id="VTWT01000011">
    <property type="protein sequence ID" value="KAA9325627.1"/>
    <property type="molecule type" value="Genomic_DNA"/>
</dbReference>
<comment type="caution">
    <text evidence="1">The sequence shown here is derived from an EMBL/GenBank/DDBJ whole genome shotgun (WGS) entry which is preliminary data.</text>
</comment>
<organism evidence="1 2">
    <name type="scientific">Adhaeribacter soli</name>
    <dbReference type="NCBI Taxonomy" id="2607655"/>
    <lineage>
        <taxon>Bacteria</taxon>
        <taxon>Pseudomonadati</taxon>
        <taxon>Bacteroidota</taxon>
        <taxon>Cytophagia</taxon>
        <taxon>Cytophagales</taxon>
        <taxon>Hymenobacteraceae</taxon>
        <taxon>Adhaeribacter</taxon>
    </lineage>
</organism>
<dbReference type="InterPro" id="IPR046674">
    <property type="entry name" value="DUF6544"/>
</dbReference>